<evidence type="ECO:0000256" key="1">
    <source>
        <dbReference type="ARBA" id="ARBA00022729"/>
    </source>
</evidence>
<evidence type="ECO:0000259" key="4">
    <source>
        <dbReference type="Pfam" id="PF03330"/>
    </source>
</evidence>
<reference evidence="5 6" key="1">
    <citation type="submission" date="2018-09" db="EMBL/GenBank/DDBJ databases">
        <title>Production of Trimethoprim by Streptomyces sp. 3E-1.</title>
        <authorList>
            <person name="Kang H.J."/>
            <person name="Kim S.B."/>
        </authorList>
    </citation>
    <scope>NUCLEOTIDE SEQUENCE [LARGE SCALE GENOMIC DNA]</scope>
    <source>
        <strain evidence="5 6">3E-1</strain>
    </source>
</reference>
<feature type="compositionally biased region" description="Low complexity" evidence="2">
    <location>
        <begin position="106"/>
        <end position="127"/>
    </location>
</feature>
<name>A0AAI8KUY5_9ACTN</name>
<evidence type="ECO:0000313" key="5">
    <source>
        <dbReference type="EMBL" id="AYC36465.1"/>
    </source>
</evidence>
<dbReference type="CDD" id="cd22272">
    <property type="entry name" value="DPBB_EXLX1-like"/>
    <property type="match status" value="1"/>
</dbReference>
<dbReference type="InterPro" id="IPR009009">
    <property type="entry name" value="RlpA-like_DPBB"/>
</dbReference>
<dbReference type="NCBIfam" id="NF041144">
    <property type="entry name" value="expansin_EXLX1"/>
    <property type="match status" value="1"/>
</dbReference>
<accession>A0AAI8KUY5</accession>
<dbReference type="PANTHER" id="PTHR31836:SF21">
    <property type="entry name" value="EXPANSIN-LIKE PROTEIN 7"/>
    <property type="match status" value="1"/>
</dbReference>
<dbReference type="SUPFAM" id="SSF50685">
    <property type="entry name" value="Barwin-like endoglucanases"/>
    <property type="match status" value="1"/>
</dbReference>
<dbReference type="InterPro" id="IPR049818">
    <property type="entry name" value="Expansin_EXLX1-like"/>
</dbReference>
<sequence>MRIAHAPSRAKFIGNLFVVGGHSGVHHRYIGTILNGQMMTTRQIARERRRRRRLAVGTAAALTSVGVLVYLVMALLPGGHKVDAESTAASPLVTTQPKAADTATGTASPSATPSPSASPSASSSTSPKPKKTPKASKSPSKAAPKSSRGSTTPPSAGRIRPNTSYKGVATAYEAGVGDGACLFGPSPDMMIAAMNTTDYETSRACGAYILVHAANGKSVTVRITNECPLPCAPGQIDLSQQAFAKLADLKVGRLSITWSLVSPSSIGTMSIRYKTGSSIYWCGIQVIGHRNPVARLEVSTGSGWHQLPRTSFNYFISADGTGCGKAIRVTDIYGEQLTVSGLGVRANVVQPTGVQFAQH</sequence>
<dbReference type="KEGG" id="sge:DWG14_00675"/>
<dbReference type="InterPro" id="IPR036749">
    <property type="entry name" value="Expansin_CBD_sf"/>
</dbReference>
<organism evidence="5 6">
    <name type="scientific">Streptomyces griseorubiginosus</name>
    <dbReference type="NCBI Taxonomy" id="67304"/>
    <lineage>
        <taxon>Bacteria</taxon>
        <taxon>Bacillati</taxon>
        <taxon>Actinomycetota</taxon>
        <taxon>Actinomycetes</taxon>
        <taxon>Kitasatosporales</taxon>
        <taxon>Streptomycetaceae</taxon>
        <taxon>Streptomyces</taxon>
    </lineage>
</organism>
<dbReference type="InterPro" id="IPR036908">
    <property type="entry name" value="RlpA-like_sf"/>
</dbReference>
<keyword evidence="1" id="KW-0732">Signal</keyword>
<keyword evidence="3" id="KW-1133">Transmembrane helix</keyword>
<feature type="region of interest" description="Disordered" evidence="2">
    <location>
        <begin position="95"/>
        <end position="162"/>
    </location>
</feature>
<keyword evidence="3" id="KW-0812">Transmembrane</keyword>
<feature type="domain" description="RlpA-like protein double-psi beta-barrel" evidence="4">
    <location>
        <begin position="169"/>
        <end position="257"/>
    </location>
</feature>
<dbReference type="EMBL" id="CP032427">
    <property type="protein sequence ID" value="AYC36465.1"/>
    <property type="molecule type" value="Genomic_DNA"/>
</dbReference>
<feature type="transmembrane region" description="Helical" evidence="3">
    <location>
        <begin position="54"/>
        <end position="76"/>
    </location>
</feature>
<dbReference type="Gene3D" id="2.40.40.10">
    <property type="entry name" value="RlpA-like domain"/>
    <property type="match status" value="1"/>
</dbReference>
<evidence type="ECO:0000256" key="2">
    <source>
        <dbReference type="SAM" id="MobiDB-lite"/>
    </source>
</evidence>
<feature type="compositionally biased region" description="Low complexity" evidence="2">
    <location>
        <begin position="135"/>
        <end position="147"/>
    </location>
</feature>
<keyword evidence="3" id="KW-0472">Membrane</keyword>
<protein>
    <submittedName>
        <fullName evidence="5">Expansin-YoaJ</fullName>
    </submittedName>
</protein>
<evidence type="ECO:0000256" key="3">
    <source>
        <dbReference type="SAM" id="Phobius"/>
    </source>
</evidence>
<dbReference type="PANTHER" id="PTHR31836">
    <property type="match status" value="1"/>
</dbReference>
<gene>
    <name evidence="5" type="primary">yoaJ</name>
    <name evidence="5" type="ORF">DWG14_00675</name>
</gene>
<proteinExistence type="predicted"/>
<dbReference type="AlphaFoldDB" id="A0AAI8KUY5"/>
<dbReference type="InterPro" id="IPR051477">
    <property type="entry name" value="Expansin_CellWall"/>
</dbReference>
<dbReference type="Proteomes" id="UP000265765">
    <property type="component" value="Chromosome"/>
</dbReference>
<dbReference type="Gene3D" id="2.60.40.760">
    <property type="entry name" value="Expansin, cellulose-binding-like domain"/>
    <property type="match status" value="1"/>
</dbReference>
<evidence type="ECO:0000313" key="6">
    <source>
        <dbReference type="Proteomes" id="UP000265765"/>
    </source>
</evidence>
<dbReference type="Pfam" id="PF03330">
    <property type="entry name" value="DPBB_1"/>
    <property type="match status" value="1"/>
</dbReference>